<keyword evidence="10" id="KW-0010">Activator</keyword>
<dbReference type="Proteomes" id="UP000248405">
    <property type="component" value="Unassembled WGS sequence"/>
</dbReference>
<dbReference type="GO" id="GO:0000932">
    <property type="term" value="C:P-body"/>
    <property type="evidence" value="ECO:0007669"/>
    <property type="project" value="UniProtKB-UniRule"/>
</dbReference>
<feature type="compositionally biased region" description="Low complexity" evidence="12">
    <location>
        <begin position="417"/>
        <end position="427"/>
    </location>
</feature>
<evidence type="ECO:0000256" key="12">
    <source>
        <dbReference type="SAM" id="MobiDB-lite"/>
    </source>
</evidence>
<proteinExistence type="inferred from homology"/>
<keyword evidence="7 10" id="KW-0805">Transcription regulation</keyword>
<reference evidence="15" key="1">
    <citation type="submission" date="2016-12" db="EMBL/GenBank/DDBJ databases">
        <title>The genomes of Aspergillus section Nigri reveals drivers in fungal speciation.</title>
        <authorList>
            <consortium name="DOE Joint Genome Institute"/>
            <person name="Vesth T.C."/>
            <person name="Nybo J."/>
            <person name="Theobald S."/>
            <person name="Brandl J."/>
            <person name="Frisvad J.C."/>
            <person name="Nielsen K.F."/>
            <person name="Lyhne E.K."/>
            <person name="Kogle M.E."/>
            <person name="Kuo A."/>
            <person name="Riley R."/>
            <person name="Clum A."/>
            <person name="Nolan M."/>
            <person name="Lipzen A."/>
            <person name="Salamov A."/>
            <person name="Henrissat B."/>
            <person name="Wiebenga A."/>
            <person name="De Vries R.P."/>
            <person name="Grigoriev I.V."/>
            <person name="Mortensen U.H."/>
            <person name="Andersen M.R."/>
            <person name="Baker S.E."/>
        </authorList>
    </citation>
    <scope>NUCLEOTIDE SEQUENCE [LARGE SCALE GENOMIC DNA]</scope>
    <source>
        <strain evidence="15">CBS 113365</strain>
    </source>
</reference>
<dbReference type="FunFam" id="2.30.30.1020:FF:000006">
    <property type="entry name" value="CCR4-NOT transcription complex, subunit 3"/>
    <property type="match status" value="1"/>
</dbReference>
<evidence type="ECO:0000256" key="1">
    <source>
        <dbReference type="ARBA" id="ARBA00004123"/>
    </source>
</evidence>
<name>A0A319BGC5_ASPVC</name>
<gene>
    <name evidence="15" type="ORF">BO88DRAFT_414338</name>
</gene>
<feature type="compositionally biased region" description="Polar residues" evidence="12">
    <location>
        <begin position="392"/>
        <end position="412"/>
    </location>
</feature>
<dbReference type="PIRSF" id="PIRSF005290">
    <property type="entry name" value="NOT_su_3_5"/>
    <property type="match status" value="1"/>
</dbReference>
<feature type="compositionally biased region" description="Low complexity" evidence="12">
    <location>
        <begin position="347"/>
        <end position="370"/>
    </location>
</feature>
<evidence type="ECO:0000256" key="7">
    <source>
        <dbReference type="ARBA" id="ARBA00023015"/>
    </source>
</evidence>
<dbReference type="Gene3D" id="2.30.30.1020">
    <property type="entry name" value="CCR4-NOT complex subunit 2/3/5, C-terminal domain"/>
    <property type="match status" value="1"/>
</dbReference>
<dbReference type="OrthoDB" id="293823at2759"/>
<protein>
    <recommendedName>
        <fullName evidence="10">General negative regulator of transcription subunit</fullName>
    </recommendedName>
</protein>
<keyword evidence="9 10" id="KW-0539">Nucleus</keyword>
<dbReference type="InterPro" id="IPR012270">
    <property type="entry name" value="CCR4-NOT_su3/5"/>
</dbReference>
<keyword evidence="6" id="KW-0597">Phosphoprotein</keyword>
<comment type="similarity">
    <text evidence="3 10">Belongs to the CNOT2/3/5 family.</text>
</comment>
<keyword evidence="8 10" id="KW-0804">Transcription</keyword>
<evidence type="ECO:0000256" key="11">
    <source>
        <dbReference type="SAM" id="Coils"/>
    </source>
</evidence>
<dbReference type="GO" id="GO:0000289">
    <property type="term" value="P:nuclear-transcribed mRNA poly(A) tail shortening"/>
    <property type="evidence" value="ECO:0007669"/>
    <property type="project" value="UniProtKB-ARBA"/>
</dbReference>
<evidence type="ECO:0000259" key="13">
    <source>
        <dbReference type="Pfam" id="PF04065"/>
    </source>
</evidence>
<feature type="coiled-coil region" evidence="11">
    <location>
        <begin position="124"/>
        <end position="151"/>
    </location>
</feature>
<evidence type="ECO:0000256" key="9">
    <source>
        <dbReference type="ARBA" id="ARBA00023242"/>
    </source>
</evidence>
<feature type="domain" description="CCR4-Not complex component Not N-terminal" evidence="13">
    <location>
        <begin position="3"/>
        <end position="232"/>
    </location>
</feature>
<keyword evidence="4 10" id="KW-0963">Cytoplasm</keyword>
<comment type="function">
    <text evidence="10">Acts as component of the CCR4-NOT core complex, which in the nucleus seems to be a general transcription factor, and in the cytoplasm the major mRNA deadenylase involved in mRNA turnover. The NOT protein subcomplex negatively regulates the basal and activated transcription of many genes. Preferentially affects TC-type TATA element-dependent transcription. Could directly or indirectly inhibit component(s) of the general transcription machinery.</text>
</comment>
<dbReference type="EMBL" id="KZ821622">
    <property type="protein sequence ID" value="PYH69860.1"/>
    <property type="molecule type" value="Genomic_DNA"/>
</dbReference>
<feature type="compositionally biased region" description="Low complexity" evidence="12">
    <location>
        <begin position="289"/>
        <end position="302"/>
    </location>
</feature>
<keyword evidence="16" id="KW-1185">Reference proteome</keyword>
<dbReference type="GO" id="GO:0030015">
    <property type="term" value="C:CCR4-NOT core complex"/>
    <property type="evidence" value="ECO:0007669"/>
    <property type="project" value="UniProtKB-UniRule"/>
</dbReference>
<dbReference type="GO" id="GO:0006355">
    <property type="term" value="P:regulation of DNA-templated transcription"/>
    <property type="evidence" value="ECO:0007669"/>
    <property type="project" value="InterPro"/>
</dbReference>
<evidence type="ECO:0000256" key="3">
    <source>
        <dbReference type="ARBA" id="ARBA00007682"/>
    </source>
</evidence>
<evidence type="ECO:0000256" key="5">
    <source>
        <dbReference type="ARBA" id="ARBA00022491"/>
    </source>
</evidence>
<accession>A0A319BGC5</accession>
<dbReference type="AlphaFoldDB" id="A0A319BGC5"/>
<dbReference type="RefSeq" id="XP_025563654.1">
    <property type="nucleotide sequence ID" value="XM_025708165.1"/>
</dbReference>
<dbReference type="PANTHER" id="PTHR23326">
    <property type="entry name" value="CCR4 NOT-RELATED"/>
    <property type="match status" value="1"/>
</dbReference>
<keyword evidence="5 10" id="KW-0678">Repressor</keyword>
<dbReference type="Pfam" id="PF04065">
    <property type="entry name" value="Not3"/>
    <property type="match status" value="1"/>
</dbReference>
<feature type="compositionally biased region" description="Low complexity" evidence="12">
    <location>
        <begin position="321"/>
        <end position="330"/>
    </location>
</feature>
<feature type="region of interest" description="Disordered" evidence="12">
    <location>
        <begin position="241"/>
        <end position="444"/>
    </location>
</feature>
<evidence type="ECO:0000313" key="15">
    <source>
        <dbReference type="EMBL" id="PYH69860.1"/>
    </source>
</evidence>
<dbReference type="Pfam" id="PF04153">
    <property type="entry name" value="NOT2_3_5_C"/>
    <property type="match status" value="1"/>
</dbReference>
<dbReference type="GO" id="GO:0005634">
    <property type="term" value="C:nucleus"/>
    <property type="evidence" value="ECO:0007669"/>
    <property type="project" value="UniProtKB-SubCell"/>
</dbReference>
<evidence type="ECO:0000256" key="10">
    <source>
        <dbReference type="PIRNR" id="PIRNR005290"/>
    </source>
</evidence>
<organism evidence="15 16">
    <name type="scientific">Aspergillus vadensis (strain CBS 113365 / IMI 142717 / IBT 24658)</name>
    <dbReference type="NCBI Taxonomy" id="1448311"/>
    <lineage>
        <taxon>Eukaryota</taxon>
        <taxon>Fungi</taxon>
        <taxon>Dikarya</taxon>
        <taxon>Ascomycota</taxon>
        <taxon>Pezizomycotina</taxon>
        <taxon>Eurotiomycetes</taxon>
        <taxon>Eurotiomycetidae</taxon>
        <taxon>Eurotiales</taxon>
        <taxon>Aspergillaceae</taxon>
        <taxon>Aspergillus</taxon>
        <taxon>Aspergillus subgen. Circumdati</taxon>
    </lineage>
</organism>
<evidence type="ECO:0000256" key="2">
    <source>
        <dbReference type="ARBA" id="ARBA00004496"/>
    </source>
</evidence>
<dbReference type="InterPro" id="IPR040168">
    <property type="entry name" value="Not2/3/5"/>
</dbReference>
<dbReference type="InterPro" id="IPR038635">
    <property type="entry name" value="CCR4-NOT_su2/3/5_C_sf"/>
</dbReference>
<evidence type="ECO:0000256" key="6">
    <source>
        <dbReference type="ARBA" id="ARBA00022553"/>
    </source>
</evidence>
<evidence type="ECO:0000256" key="8">
    <source>
        <dbReference type="ARBA" id="ARBA00023163"/>
    </source>
</evidence>
<dbReference type="InterPro" id="IPR007207">
    <property type="entry name" value="Not_N"/>
</dbReference>
<feature type="domain" description="NOT2/NOT3/NOT5 C-terminal" evidence="14">
    <location>
        <begin position="483"/>
        <end position="612"/>
    </location>
</feature>
<dbReference type="InterPro" id="IPR007282">
    <property type="entry name" value="NOT2/3/5_C"/>
</dbReference>
<evidence type="ECO:0000313" key="16">
    <source>
        <dbReference type="Proteomes" id="UP000248405"/>
    </source>
</evidence>
<comment type="subcellular location">
    <subcellularLocation>
        <location evidence="2 10">Cytoplasm</location>
    </subcellularLocation>
    <subcellularLocation>
        <location evidence="1 10">Nucleus</location>
    </subcellularLocation>
</comment>
<evidence type="ECO:0000259" key="14">
    <source>
        <dbReference type="Pfam" id="PF04153"/>
    </source>
</evidence>
<keyword evidence="11" id="KW-0175">Coiled coil</keyword>
<sequence length="616" mass="69147">MTSRKTQQEIDKTFKKVAEGIQIFEGIYEKIRSTSNITQRDKLEENLKREIKKLQRYRDQIKSWASGNEVKDKGPLLEQRRAIETCMEQFKAVEKEMKTKAYSKEGLSAASRLDPKEKEKVETCDFLSNMVDELQQKIESFEAEEETLHMQMKKGKKDVAKTNRLSDLSRLTDRHKWHVNKLELLLRSLQNGNLEVPQVLDIKESIKYYVEDGHNIDYSGEDETLYDDLNLDNEAEVQFGMTGDNDKVSSQDTQSIQDEEPEIKPKVNKGESAGLRRPSAQMKSPLPVLATLQSSTSTTAASGMKPAPPPTRLPGETLKYASAAAAAAASDKNGVGIAPLPPPPGASPAFPHAVPANKASATASPSVASVQPTSSKPAPVLTIAAEDITGARSKTPSVSPNVAAASTSSQTMEKAEAPAAAKEQPAPNGEATSKQEEPESEESIFHLPPGLQDLIQSFEVTRSRASASTANASPSVQRMLATSLANCPEPADAEKPRHYKPQNPYNTPLYYPQEPLTIFDDPRLYETGRIDTDTLFYLFYYRQGSYQQYLAAKALKNQSWRFHKQYQTWFQRHEEPKTITEEFEQGTYRFFDYESTWMNRRKADFKFVYKYLEDEL</sequence>
<dbReference type="GeneID" id="37212757"/>
<evidence type="ECO:0000256" key="4">
    <source>
        <dbReference type="ARBA" id="ARBA00022490"/>
    </source>
</evidence>